<dbReference type="EMBL" id="NGMM01000002">
    <property type="protein sequence ID" value="OTP17685.1"/>
    <property type="molecule type" value="Genomic_DNA"/>
</dbReference>
<dbReference type="RefSeq" id="WP_086348878.1">
    <property type="nucleotide sequence ID" value="NZ_CP147247.1"/>
</dbReference>
<dbReference type="GO" id="GO:0080120">
    <property type="term" value="P:CAAX-box protein maturation"/>
    <property type="evidence" value="ECO:0007669"/>
    <property type="project" value="UniProtKB-ARBA"/>
</dbReference>
<keyword evidence="2" id="KW-0472">Membrane</keyword>
<feature type="transmembrane region" description="Helical" evidence="2">
    <location>
        <begin position="142"/>
        <end position="159"/>
    </location>
</feature>
<feature type="transmembrane region" description="Helical" evidence="2">
    <location>
        <begin position="165"/>
        <end position="183"/>
    </location>
</feature>
<gene>
    <name evidence="4" type="ORF">A5888_001823</name>
    <name evidence="5" type="ORF">A5888_003067</name>
</gene>
<dbReference type="Pfam" id="PF02517">
    <property type="entry name" value="Rce1-like"/>
    <property type="match status" value="1"/>
</dbReference>
<keyword evidence="6" id="KW-1185">Reference proteome</keyword>
<evidence type="ECO:0000313" key="5">
    <source>
        <dbReference type="EMBL" id="WYJ91299.1"/>
    </source>
</evidence>
<evidence type="ECO:0000256" key="1">
    <source>
        <dbReference type="ARBA" id="ARBA00009067"/>
    </source>
</evidence>
<accession>A0A242K935</accession>
<name>A0A242K935_9ENTE</name>
<reference evidence="5" key="3">
    <citation type="submission" date="2024-03" db="EMBL/GenBank/DDBJ databases">
        <title>The Genome Sequence of Enterococcus sp. DIV0242b.</title>
        <authorList>
            <consortium name="The Broad Institute Genomics Platform"/>
            <consortium name="The Broad Institute Microbial Omics Core"/>
            <consortium name="The Broad Institute Genomic Center for Infectious Diseases"/>
            <person name="Earl A."/>
            <person name="Manson A."/>
            <person name="Gilmore M."/>
            <person name="Schwartman J."/>
            <person name="Shea T."/>
            <person name="Abouelleil A."/>
            <person name="Cao P."/>
            <person name="Chapman S."/>
            <person name="Cusick C."/>
            <person name="Young S."/>
            <person name="Neafsey D."/>
            <person name="Nusbaum C."/>
            <person name="Birren B."/>
        </authorList>
    </citation>
    <scope>NUCLEOTIDE SEQUENCE</scope>
    <source>
        <strain evidence="5">9E7_DIV0242</strain>
    </source>
</reference>
<dbReference type="AlphaFoldDB" id="A0A242K935"/>
<organism evidence="4">
    <name type="scientific">Candidatus Enterococcus clewellii</name>
    <dbReference type="NCBI Taxonomy" id="1834193"/>
    <lineage>
        <taxon>Bacteria</taxon>
        <taxon>Bacillati</taxon>
        <taxon>Bacillota</taxon>
        <taxon>Bacilli</taxon>
        <taxon>Lactobacillales</taxon>
        <taxon>Enterococcaceae</taxon>
        <taxon>Enterococcus</taxon>
    </lineage>
</organism>
<feature type="transmembrane region" description="Helical" evidence="2">
    <location>
        <begin position="38"/>
        <end position="58"/>
    </location>
</feature>
<evidence type="ECO:0000256" key="2">
    <source>
        <dbReference type="SAM" id="Phobius"/>
    </source>
</evidence>
<feature type="transmembrane region" description="Helical" evidence="2">
    <location>
        <begin position="110"/>
        <end position="130"/>
    </location>
</feature>
<feature type="domain" description="CAAX prenyl protease 2/Lysostaphin resistance protein A-like" evidence="3">
    <location>
        <begin position="108"/>
        <end position="201"/>
    </location>
</feature>
<protein>
    <recommendedName>
        <fullName evidence="3">CAAX prenyl protease 2/Lysostaphin resistance protein A-like domain-containing protein</fullName>
    </recommendedName>
</protein>
<evidence type="ECO:0000313" key="6">
    <source>
        <dbReference type="Proteomes" id="UP000195141"/>
    </source>
</evidence>
<keyword evidence="2" id="KW-1133">Transmembrane helix</keyword>
<evidence type="ECO:0000313" key="4">
    <source>
        <dbReference type="EMBL" id="OTP17685.1"/>
    </source>
</evidence>
<feature type="transmembrane region" description="Helical" evidence="2">
    <location>
        <begin position="12"/>
        <end position="32"/>
    </location>
</feature>
<dbReference type="EMBL" id="CP147247">
    <property type="protein sequence ID" value="WYJ91299.1"/>
    <property type="molecule type" value="Genomic_DNA"/>
</dbReference>
<feature type="transmembrane region" description="Helical" evidence="2">
    <location>
        <begin position="70"/>
        <end position="90"/>
    </location>
</feature>
<reference evidence="5" key="2">
    <citation type="submission" date="2017-05" db="EMBL/GenBank/DDBJ databases">
        <authorList>
            <consortium name="The Broad Institute Genomics Platform"/>
            <consortium name="The Broad Institute Genomic Center for Infectious Diseases"/>
            <person name="Earl A."/>
            <person name="Manson A."/>
            <person name="Schwartman J."/>
            <person name="Gilmore M."/>
            <person name="Abouelleil A."/>
            <person name="Cao P."/>
            <person name="Chapman S."/>
            <person name="Cusick C."/>
            <person name="Shea T."/>
            <person name="Young S."/>
            <person name="Neafsey D."/>
            <person name="Nusbaum C."/>
            <person name="Birren B."/>
        </authorList>
    </citation>
    <scope>NUCLEOTIDE SEQUENCE</scope>
    <source>
        <strain evidence="5">9E7_DIV0242</strain>
    </source>
</reference>
<evidence type="ECO:0000259" key="3">
    <source>
        <dbReference type="Pfam" id="PF02517"/>
    </source>
</evidence>
<keyword evidence="2" id="KW-0812">Transmembrane</keyword>
<dbReference type="Proteomes" id="UP000195141">
    <property type="component" value="Chromosome"/>
</dbReference>
<reference evidence="4" key="1">
    <citation type="submission" date="2017-05" db="EMBL/GenBank/DDBJ databases">
        <title>The Genome Sequence of Enterococcus sp. 9E7_DIV0242.</title>
        <authorList>
            <consortium name="The Broad Institute Genomics Platform"/>
            <consortium name="The Broad Institute Genomic Center for Infectious Diseases"/>
            <person name="Earl A."/>
            <person name="Manson A."/>
            <person name="Schwartman J."/>
            <person name="Gilmore M."/>
            <person name="Abouelleil A."/>
            <person name="Cao P."/>
            <person name="Chapman S."/>
            <person name="Cusick C."/>
            <person name="Shea T."/>
            <person name="Young S."/>
            <person name="Neafsey D."/>
            <person name="Nusbaum C."/>
            <person name="Birren B."/>
        </authorList>
    </citation>
    <scope>NUCLEOTIDE SEQUENCE [LARGE SCALE GENOMIC DNA]</scope>
    <source>
        <strain evidence="4">9E7_DIV0242</strain>
    </source>
</reference>
<dbReference type="OrthoDB" id="2357478at2"/>
<comment type="similarity">
    <text evidence="1">Belongs to the UPF0177 family.</text>
</comment>
<proteinExistence type="inferred from homology"/>
<dbReference type="InterPro" id="IPR003675">
    <property type="entry name" value="Rce1/LyrA-like_dom"/>
</dbReference>
<sequence>MMELTENNRKKTTIKNGIIATGIMIVAIAGLITGFGGPISACWLALGGFTSLYLLGGFDLYKGKFRIRHILSGFLMLIGVLIASGIFGFLLKDNGSANPAASLFTKSNFFLMWITMIVPSLIGEEAFTAAFIKIGQTFSNKLWIGVVLSTVLFTAMHIPEYHGSIVSLFGVLGARLVFTYIAFKKDSSFKTATVLHILYDTLLFGTAVFFNGQ</sequence>
<dbReference type="GO" id="GO:0004175">
    <property type="term" value="F:endopeptidase activity"/>
    <property type="evidence" value="ECO:0007669"/>
    <property type="project" value="UniProtKB-ARBA"/>
</dbReference>